<evidence type="ECO:0008006" key="3">
    <source>
        <dbReference type="Google" id="ProtNLM"/>
    </source>
</evidence>
<organism evidence="1 2">
    <name type="scientific">Aeromicrobium ginsengisoli</name>
    <dbReference type="NCBI Taxonomy" id="363867"/>
    <lineage>
        <taxon>Bacteria</taxon>
        <taxon>Bacillati</taxon>
        <taxon>Actinomycetota</taxon>
        <taxon>Actinomycetes</taxon>
        <taxon>Propionibacteriales</taxon>
        <taxon>Nocardioidaceae</taxon>
        <taxon>Aeromicrobium</taxon>
    </lineage>
</organism>
<proteinExistence type="predicted"/>
<comment type="caution">
    <text evidence="1">The sequence shown here is derived from an EMBL/GenBank/DDBJ whole genome shotgun (WGS) entry which is preliminary data.</text>
</comment>
<gene>
    <name evidence="1" type="ORF">ESP70_004345</name>
</gene>
<dbReference type="RefSeq" id="WP_149688096.1">
    <property type="nucleotide sequence ID" value="NZ_SDPQ02000001.1"/>
</dbReference>
<dbReference type="AlphaFoldDB" id="A0A5M4FIM3"/>
<dbReference type="OrthoDB" id="3745142at2"/>
<accession>A0A5M4FIM3</accession>
<name>A0A5M4FIM3_9ACTN</name>
<protein>
    <recommendedName>
        <fullName evidence="3">DUF885 domain-containing protein</fullName>
    </recommendedName>
</protein>
<dbReference type="Proteomes" id="UP000380867">
    <property type="component" value="Unassembled WGS sequence"/>
</dbReference>
<evidence type="ECO:0000313" key="1">
    <source>
        <dbReference type="EMBL" id="KAA1399987.1"/>
    </source>
</evidence>
<evidence type="ECO:0000313" key="2">
    <source>
        <dbReference type="Proteomes" id="UP000380867"/>
    </source>
</evidence>
<sequence length="255" mass="27872">MRARLRLALLATFVIGLVLSGLGSVVAKSPEQRDQINDADRVAQRFEAVIDAYVVKAAAKVKSEHDADQDGYPALLDVVQNRIADAPRLRAGSTTAYGREHSGAYEDAGPHRASALAPLKDLELYLRTQAIPNSRFIAAGKKLVALRPGTLLGDEAVVNGDPLRERVLPAYEKARNRLKKQNAPEGAELLRLDLMTYANDIVSMTKDGAKKIDEQKAFFFQLGDRPVELFKRLAAMETAIQVQVSQQVEIVAAAQ</sequence>
<reference evidence="1" key="1">
    <citation type="submission" date="2019-09" db="EMBL/GenBank/DDBJ databases">
        <authorList>
            <person name="Li J."/>
        </authorList>
    </citation>
    <scope>NUCLEOTIDE SEQUENCE [LARGE SCALE GENOMIC DNA]</scope>
    <source>
        <strain evidence="1">JCM 14732</strain>
    </source>
</reference>
<keyword evidence="2" id="KW-1185">Reference proteome</keyword>
<dbReference type="EMBL" id="SDPQ02000001">
    <property type="protein sequence ID" value="KAA1399987.1"/>
    <property type="molecule type" value="Genomic_DNA"/>
</dbReference>